<dbReference type="Proteomes" id="UP000237000">
    <property type="component" value="Unassembled WGS sequence"/>
</dbReference>
<dbReference type="OrthoDB" id="10297294at2759"/>
<dbReference type="InParanoid" id="A0A2P5BK98"/>
<organism evidence="1 2">
    <name type="scientific">Trema orientale</name>
    <name type="common">Charcoal tree</name>
    <name type="synonym">Celtis orientalis</name>
    <dbReference type="NCBI Taxonomy" id="63057"/>
    <lineage>
        <taxon>Eukaryota</taxon>
        <taxon>Viridiplantae</taxon>
        <taxon>Streptophyta</taxon>
        <taxon>Embryophyta</taxon>
        <taxon>Tracheophyta</taxon>
        <taxon>Spermatophyta</taxon>
        <taxon>Magnoliopsida</taxon>
        <taxon>eudicotyledons</taxon>
        <taxon>Gunneridae</taxon>
        <taxon>Pentapetalae</taxon>
        <taxon>rosids</taxon>
        <taxon>fabids</taxon>
        <taxon>Rosales</taxon>
        <taxon>Cannabaceae</taxon>
        <taxon>Trema</taxon>
    </lineage>
</organism>
<gene>
    <name evidence="1" type="ORF">TorRG33x02_318120</name>
</gene>
<name>A0A2P5BK98_TREOI</name>
<evidence type="ECO:0000313" key="2">
    <source>
        <dbReference type="Proteomes" id="UP000237000"/>
    </source>
</evidence>
<reference evidence="2" key="1">
    <citation type="submission" date="2016-06" db="EMBL/GenBank/DDBJ databases">
        <title>Parallel loss of symbiosis genes in relatives of nitrogen-fixing non-legume Parasponia.</title>
        <authorList>
            <person name="Van Velzen R."/>
            <person name="Holmer R."/>
            <person name="Bu F."/>
            <person name="Rutten L."/>
            <person name="Van Zeijl A."/>
            <person name="Liu W."/>
            <person name="Santuari L."/>
            <person name="Cao Q."/>
            <person name="Sharma T."/>
            <person name="Shen D."/>
            <person name="Roswanjaya Y."/>
            <person name="Wardhani T."/>
            <person name="Kalhor M.S."/>
            <person name="Jansen J."/>
            <person name="Van den Hoogen J."/>
            <person name="Gungor B."/>
            <person name="Hartog M."/>
            <person name="Hontelez J."/>
            <person name="Verver J."/>
            <person name="Yang W.-C."/>
            <person name="Schijlen E."/>
            <person name="Repin R."/>
            <person name="Schilthuizen M."/>
            <person name="Schranz E."/>
            <person name="Heidstra R."/>
            <person name="Miyata K."/>
            <person name="Fedorova E."/>
            <person name="Kohlen W."/>
            <person name="Bisseling T."/>
            <person name="Smit S."/>
            <person name="Geurts R."/>
        </authorList>
    </citation>
    <scope>NUCLEOTIDE SEQUENCE [LARGE SCALE GENOMIC DNA]</scope>
    <source>
        <strain evidence="2">cv. RG33-2</strain>
    </source>
</reference>
<evidence type="ECO:0000313" key="1">
    <source>
        <dbReference type="EMBL" id="PON49214.1"/>
    </source>
</evidence>
<protein>
    <submittedName>
        <fullName evidence="1">Uncharacterized protein</fullName>
    </submittedName>
</protein>
<comment type="caution">
    <text evidence="1">The sequence shown here is derived from an EMBL/GenBank/DDBJ whole genome shotgun (WGS) entry which is preliminary data.</text>
</comment>
<dbReference type="EMBL" id="JXTC01000505">
    <property type="protein sequence ID" value="PON49214.1"/>
    <property type="molecule type" value="Genomic_DNA"/>
</dbReference>
<accession>A0A2P5BK98</accession>
<keyword evidence="2" id="KW-1185">Reference proteome</keyword>
<dbReference type="AlphaFoldDB" id="A0A2P5BK98"/>
<sequence length="86" mass="9813">MLWARHMFTNHPRVGMARGTNVPQLNVFGLTQHGPINITSVRDDHNHNRSLPMNGKNQNAKNKIIFISAAKKVMYEVRASFLRIFG</sequence>
<proteinExistence type="predicted"/>